<sequence>MADPGRLAQFPCEIQLRIATLLDVDGLKSLRLVHSFYTPAASSVLFQTIHFSANTLSFERAVHVAESPHLADHVRQFVYHVGRLARGYKRSHFSRGSFEYPICRVAADSSFDPTDAAMVDQMYYRYLVELNAEDEFEFLREKEVLEALTSCFKNLVSIAAVQDTRDSPEPGEPKGHIERRTYVPTDTYPLCRNPLTSLLEATTNSRIVALHAGFLDWMAFMDIDQVPGTPEQLGRLRVLHLQLFIEDYGKFNQEKDQSESFRKFLANCTGIETLILCLPDMSFHRDDKYLECMTRSSLYASHFPRLLSVHLTGLITYEDILVGFLESHADTLIDLTLENVHIARRLDCDSPYFWPTWMPEGAPDYSCRHGSVLSLFHRIHNACHLKTASIGGVFTNVFDEAWVVADNKIAAATPEKGFAPDVERFLCRKGPWPFLPLDSYLEMQRKYMVENGPWREGSGDHPDPPAMRHCSDDSWRFDRGYLAYHCVPEPRQDPALTQWW</sequence>
<name>A0A0D2DMT2_9EURO</name>
<dbReference type="VEuPathDB" id="FungiDB:PV06_04860"/>
<dbReference type="RefSeq" id="XP_016264011.1">
    <property type="nucleotide sequence ID" value="XM_016405805.1"/>
</dbReference>
<organism evidence="1 2">
    <name type="scientific">Exophiala oligosperma</name>
    <dbReference type="NCBI Taxonomy" id="215243"/>
    <lineage>
        <taxon>Eukaryota</taxon>
        <taxon>Fungi</taxon>
        <taxon>Dikarya</taxon>
        <taxon>Ascomycota</taxon>
        <taxon>Pezizomycotina</taxon>
        <taxon>Eurotiomycetes</taxon>
        <taxon>Chaetothyriomycetidae</taxon>
        <taxon>Chaetothyriales</taxon>
        <taxon>Herpotrichiellaceae</taxon>
        <taxon>Exophiala</taxon>
    </lineage>
</organism>
<dbReference type="AlphaFoldDB" id="A0A0D2DMT2"/>
<evidence type="ECO:0000313" key="2">
    <source>
        <dbReference type="Proteomes" id="UP000053342"/>
    </source>
</evidence>
<evidence type="ECO:0000313" key="1">
    <source>
        <dbReference type="EMBL" id="KIW43795.1"/>
    </source>
</evidence>
<dbReference type="Proteomes" id="UP000053342">
    <property type="component" value="Unassembled WGS sequence"/>
</dbReference>
<keyword evidence="2" id="KW-1185">Reference proteome</keyword>
<dbReference type="EMBL" id="KN847335">
    <property type="protein sequence ID" value="KIW43795.1"/>
    <property type="molecule type" value="Genomic_DNA"/>
</dbReference>
<dbReference type="STRING" id="215243.A0A0D2DMT2"/>
<reference evidence="1 2" key="1">
    <citation type="submission" date="2015-01" db="EMBL/GenBank/DDBJ databases">
        <title>The Genome Sequence of Exophiala oligosperma CBS72588.</title>
        <authorList>
            <consortium name="The Broad Institute Genomics Platform"/>
            <person name="Cuomo C."/>
            <person name="de Hoog S."/>
            <person name="Gorbushina A."/>
            <person name="Stielow B."/>
            <person name="Teixiera M."/>
            <person name="Abouelleil A."/>
            <person name="Chapman S.B."/>
            <person name="Priest M."/>
            <person name="Young S.K."/>
            <person name="Wortman J."/>
            <person name="Nusbaum C."/>
            <person name="Birren B."/>
        </authorList>
    </citation>
    <scope>NUCLEOTIDE SEQUENCE [LARGE SCALE GENOMIC DNA]</scope>
    <source>
        <strain evidence="1 2">CBS 72588</strain>
    </source>
</reference>
<proteinExistence type="predicted"/>
<dbReference type="HOGENOM" id="CLU_582661_0_0_1"/>
<accession>A0A0D2DMT2</accession>
<evidence type="ECO:0008006" key="3">
    <source>
        <dbReference type="Google" id="ProtNLM"/>
    </source>
</evidence>
<gene>
    <name evidence="1" type="ORF">PV06_04860</name>
</gene>
<dbReference type="OrthoDB" id="4156171at2759"/>
<dbReference type="GeneID" id="27356934"/>
<protein>
    <recommendedName>
        <fullName evidence="3">F-box domain-containing protein</fullName>
    </recommendedName>
</protein>